<dbReference type="Gene3D" id="1.10.260.40">
    <property type="entry name" value="lambda repressor-like DNA-binding domains"/>
    <property type="match status" value="1"/>
</dbReference>
<feature type="domain" description="HTH cro/C1-type" evidence="1">
    <location>
        <begin position="17"/>
        <end position="72"/>
    </location>
</feature>
<organism evidence="2 3">
    <name type="scientific">Tsukamurella tyrosinosolvens</name>
    <dbReference type="NCBI Taxonomy" id="57704"/>
    <lineage>
        <taxon>Bacteria</taxon>
        <taxon>Bacillati</taxon>
        <taxon>Actinomycetota</taxon>
        <taxon>Actinomycetes</taxon>
        <taxon>Mycobacteriales</taxon>
        <taxon>Tsukamurellaceae</taxon>
        <taxon>Tsukamurella</taxon>
    </lineage>
</organism>
<protein>
    <submittedName>
        <fullName evidence="2">Helix-turn-helix domain-containing protein</fullName>
    </submittedName>
</protein>
<evidence type="ECO:0000313" key="3">
    <source>
        <dbReference type="Proteomes" id="UP000182241"/>
    </source>
</evidence>
<dbReference type="GO" id="GO:0003677">
    <property type="term" value="F:DNA binding"/>
    <property type="evidence" value="ECO:0007669"/>
    <property type="project" value="InterPro"/>
</dbReference>
<reference evidence="3" key="1">
    <citation type="submission" date="2016-10" db="EMBL/GenBank/DDBJ databases">
        <authorList>
            <person name="Varghese N."/>
            <person name="Submissions S."/>
        </authorList>
    </citation>
    <scope>NUCLEOTIDE SEQUENCE [LARGE SCALE GENOMIC DNA]</scope>
    <source>
        <strain evidence="3">DSM 44234</strain>
    </source>
</reference>
<proteinExistence type="predicted"/>
<dbReference type="SUPFAM" id="SSF47413">
    <property type="entry name" value="lambda repressor-like DNA-binding domains"/>
    <property type="match status" value="1"/>
</dbReference>
<dbReference type="PANTHER" id="PTHR43236">
    <property type="entry name" value="ANTITOXIN HIGA1"/>
    <property type="match status" value="1"/>
</dbReference>
<dbReference type="Proteomes" id="UP000182241">
    <property type="component" value="Unassembled WGS sequence"/>
</dbReference>
<accession>A0A1H4WJ34</accession>
<dbReference type="AlphaFoldDB" id="A0A1H4WJ34"/>
<dbReference type="Pfam" id="PF01381">
    <property type="entry name" value="HTH_3"/>
    <property type="match status" value="1"/>
</dbReference>
<dbReference type="PANTHER" id="PTHR43236:SF1">
    <property type="entry name" value="BLL7220 PROTEIN"/>
    <property type="match status" value="1"/>
</dbReference>
<dbReference type="PROSITE" id="PS50943">
    <property type="entry name" value="HTH_CROC1"/>
    <property type="match status" value="1"/>
</dbReference>
<dbReference type="InterPro" id="IPR010982">
    <property type="entry name" value="Lambda_DNA-bd_dom_sf"/>
</dbReference>
<dbReference type="STRING" id="57704.SAMN04489793_3579"/>
<keyword evidence="3" id="KW-1185">Reference proteome</keyword>
<name>A0A1H4WJ34_TSUTY</name>
<gene>
    <name evidence="2" type="ORF">SAMN04489793_3579</name>
</gene>
<dbReference type="InterPro" id="IPR001387">
    <property type="entry name" value="Cro/C1-type_HTH"/>
</dbReference>
<evidence type="ECO:0000313" key="2">
    <source>
        <dbReference type="EMBL" id="SEC93349.1"/>
    </source>
</evidence>
<sequence length="379" mass="41896">MCAKITHMDAKGLGKRIQEARVSAGVSQEDVRKYLDLGDRTAVSRIESGDRRVTAVEMFALAELLNRPLQWFVAEPVPALISRRTDAGYDPEITKHLDEDVSLLADDVRFLQRKKLLNFMVHFHRWSPPLTHADAERIAREARRSVGMGDEPISNVGATCEKFGMYIYFAQYGKDNGDGACVDIESDDRAETGSVASAAAAVVNGSQPIARVRMTAIHELAHRLVGDVYDRHSSDSETMVKSLAVHILAPRTGVSRLWYAHPGDSERTRAIRVAGTYQISWTALVSQLRNLDLISFEARDQLAREYPKPSEFAALQIELPGDLTSPQLSPALAAAAVRGYDDAKITRNRALRILRGSISDTDLRPREDRPFTVVGGTSS</sequence>
<evidence type="ECO:0000259" key="1">
    <source>
        <dbReference type="PROSITE" id="PS50943"/>
    </source>
</evidence>
<dbReference type="CDD" id="cd00093">
    <property type="entry name" value="HTH_XRE"/>
    <property type="match status" value="1"/>
</dbReference>
<dbReference type="EMBL" id="FNSA01000003">
    <property type="protein sequence ID" value="SEC93349.1"/>
    <property type="molecule type" value="Genomic_DNA"/>
</dbReference>
<dbReference type="SMART" id="SM00530">
    <property type="entry name" value="HTH_XRE"/>
    <property type="match status" value="1"/>
</dbReference>
<dbReference type="InterPro" id="IPR052345">
    <property type="entry name" value="Rad_response_metalloprotease"/>
</dbReference>